<dbReference type="AlphaFoldDB" id="A0AA36DDQ2"/>
<evidence type="ECO:0000313" key="2">
    <source>
        <dbReference type="Proteomes" id="UP001177023"/>
    </source>
</evidence>
<dbReference type="PANTHER" id="PTHR37962:SF2">
    <property type="entry name" value="MALE STERILE (3) 76CA"/>
    <property type="match status" value="1"/>
</dbReference>
<dbReference type="PANTHER" id="PTHR37962">
    <property type="entry name" value="MALE STERILE (3) 76CA"/>
    <property type="match status" value="1"/>
</dbReference>
<feature type="non-terminal residue" evidence="1">
    <location>
        <position position="1"/>
    </location>
</feature>
<gene>
    <name evidence="1" type="ORF">MSPICULIGERA_LOCUS22856</name>
</gene>
<sequence length="279" mass="31281">MAHKASHGQGYYEKQGVLVFRLAADFAQSTLAGRKTLSRACTIVCLKMAESVHRSALSMMSIPVRQQAFRQARLKSSNAEAHQRPTSLCKRMITAYANAILDANAIHEEAVEKQKRHDLNFNIPDAVRVCGGKFIEVDFCAVNELMSESLPRLLKMITKDVRLKSLPKLFLILVAYERAILFVVDRKRGSIVLFDSHTHMVEQKVEGAYIAAASLTNMNVFCEWIVENIFPEASITTQEYELSVLHFTERPTPGDCHTSLHIPVVSCRLFNEARKGCAA</sequence>
<protein>
    <submittedName>
        <fullName evidence="1">Uncharacterized protein</fullName>
    </submittedName>
</protein>
<organism evidence="1 2">
    <name type="scientific">Mesorhabditis spiculigera</name>
    <dbReference type="NCBI Taxonomy" id="96644"/>
    <lineage>
        <taxon>Eukaryota</taxon>
        <taxon>Metazoa</taxon>
        <taxon>Ecdysozoa</taxon>
        <taxon>Nematoda</taxon>
        <taxon>Chromadorea</taxon>
        <taxon>Rhabditida</taxon>
        <taxon>Rhabditina</taxon>
        <taxon>Rhabditomorpha</taxon>
        <taxon>Rhabditoidea</taxon>
        <taxon>Rhabditidae</taxon>
        <taxon>Mesorhabditinae</taxon>
        <taxon>Mesorhabditis</taxon>
    </lineage>
</organism>
<dbReference type="Proteomes" id="UP001177023">
    <property type="component" value="Unassembled WGS sequence"/>
</dbReference>
<name>A0AA36DDQ2_9BILA</name>
<dbReference type="EMBL" id="CATQJA010002701">
    <property type="protein sequence ID" value="CAJ0584816.1"/>
    <property type="molecule type" value="Genomic_DNA"/>
</dbReference>
<comment type="caution">
    <text evidence="1">The sequence shown here is derived from an EMBL/GenBank/DDBJ whole genome shotgun (WGS) entry which is preliminary data.</text>
</comment>
<evidence type="ECO:0000313" key="1">
    <source>
        <dbReference type="EMBL" id="CAJ0584816.1"/>
    </source>
</evidence>
<proteinExistence type="predicted"/>
<reference evidence="1" key="1">
    <citation type="submission" date="2023-06" db="EMBL/GenBank/DDBJ databases">
        <authorList>
            <person name="Delattre M."/>
        </authorList>
    </citation>
    <scope>NUCLEOTIDE SEQUENCE</scope>
    <source>
        <strain evidence="1">AF72</strain>
    </source>
</reference>
<keyword evidence="2" id="KW-1185">Reference proteome</keyword>
<accession>A0AA36DDQ2</accession>